<feature type="compositionally biased region" description="Basic residues" evidence="8">
    <location>
        <begin position="1"/>
        <end position="10"/>
    </location>
</feature>
<organism evidence="10 11">
    <name type="scientific">Madurella fahalii</name>
    <dbReference type="NCBI Taxonomy" id="1157608"/>
    <lineage>
        <taxon>Eukaryota</taxon>
        <taxon>Fungi</taxon>
        <taxon>Dikarya</taxon>
        <taxon>Ascomycota</taxon>
        <taxon>Pezizomycotina</taxon>
        <taxon>Sordariomycetes</taxon>
        <taxon>Sordariomycetidae</taxon>
        <taxon>Sordariales</taxon>
        <taxon>Sordariales incertae sedis</taxon>
        <taxon>Madurella</taxon>
    </lineage>
</organism>
<dbReference type="InterPro" id="IPR052374">
    <property type="entry name" value="SERAC1"/>
</dbReference>
<evidence type="ECO:0000256" key="1">
    <source>
        <dbReference type="ARBA" id="ARBA00004173"/>
    </source>
</evidence>
<accession>A0ABQ0GFJ6</accession>
<protein>
    <submittedName>
        <fullName evidence="10">Alpha/Beta hydrolase protein</fullName>
    </submittedName>
</protein>
<evidence type="ECO:0000256" key="4">
    <source>
        <dbReference type="ARBA" id="ARBA00007920"/>
    </source>
</evidence>
<dbReference type="PANTHER" id="PTHR48182">
    <property type="entry name" value="PROTEIN SERAC1"/>
    <property type="match status" value="1"/>
</dbReference>
<evidence type="ECO:0000256" key="6">
    <source>
        <dbReference type="ARBA" id="ARBA00023128"/>
    </source>
</evidence>
<dbReference type="InterPro" id="IPR029058">
    <property type="entry name" value="AB_hydrolase_fold"/>
</dbReference>
<reference evidence="10 11" key="1">
    <citation type="submission" date="2024-09" db="EMBL/GenBank/DDBJ databases">
        <title>Itraconazole resistance in Madurella fahalii resulting from another homologue of gene encoding cytochrome P450 14-alpha sterol demethylase (CYP51).</title>
        <authorList>
            <person name="Yoshioka I."/>
            <person name="Fahal A.H."/>
            <person name="Kaneko S."/>
            <person name="Yaguchi T."/>
        </authorList>
    </citation>
    <scope>NUCLEOTIDE SEQUENCE [LARGE SCALE GENOMIC DNA]</scope>
    <source>
        <strain evidence="10 11">IFM 68171</strain>
    </source>
</reference>
<dbReference type="PANTHER" id="PTHR48182:SF2">
    <property type="entry name" value="PROTEIN SERAC1"/>
    <property type="match status" value="1"/>
</dbReference>
<name>A0ABQ0GFJ6_9PEZI</name>
<gene>
    <name evidence="10" type="ORF">MFIFM68171_06747</name>
</gene>
<dbReference type="RefSeq" id="XP_070918268.1">
    <property type="nucleotide sequence ID" value="XM_071062167.1"/>
</dbReference>
<evidence type="ECO:0000256" key="7">
    <source>
        <dbReference type="ARBA" id="ARBA00023136"/>
    </source>
</evidence>
<feature type="domain" description="DUF676" evidence="9">
    <location>
        <begin position="37"/>
        <end position="170"/>
    </location>
</feature>
<keyword evidence="7" id="KW-0472">Membrane</keyword>
<dbReference type="SUPFAM" id="SSF53474">
    <property type="entry name" value="alpha/beta-Hydrolases"/>
    <property type="match status" value="1"/>
</dbReference>
<keyword evidence="6" id="KW-0496">Mitochondrion</keyword>
<comment type="caution">
    <text evidence="10">The sequence shown here is derived from an EMBL/GenBank/DDBJ whole genome shotgun (WGS) entry which is preliminary data.</text>
</comment>
<dbReference type="Proteomes" id="UP001628179">
    <property type="component" value="Unassembled WGS sequence"/>
</dbReference>
<dbReference type="GeneID" id="98177490"/>
<evidence type="ECO:0000256" key="3">
    <source>
        <dbReference type="ARBA" id="ARBA00004370"/>
    </source>
</evidence>
<proteinExistence type="inferred from homology"/>
<dbReference type="GO" id="GO:0016787">
    <property type="term" value="F:hydrolase activity"/>
    <property type="evidence" value="ECO:0007669"/>
    <property type="project" value="UniProtKB-KW"/>
</dbReference>
<comment type="subcellular location">
    <subcellularLocation>
        <location evidence="2">Endoplasmic reticulum</location>
    </subcellularLocation>
    <subcellularLocation>
        <location evidence="3">Membrane</location>
    </subcellularLocation>
    <subcellularLocation>
        <location evidence="1">Mitochondrion</location>
    </subcellularLocation>
</comment>
<keyword evidence="5" id="KW-0256">Endoplasmic reticulum</keyword>
<keyword evidence="10" id="KW-0378">Hydrolase</keyword>
<keyword evidence="11" id="KW-1185">Reference proteome</keyword>
<evidence type="ECO:0000256" key="8">
    <source>
        <dbReference type="SAM" id="MobiDB-lite"/>
    </source>
</evidence>
<dbReference type="Pfam" id="PF05057">
    <property type="entry name" value="DUF676"/>
    <property type="match status" value="1"/>
</dbReference>
<dbReference type="Gene3D" id="3.40.50.1820">
    <property type="entry name" value="alpha/beta hydrolase"/>
    <property type="match status" value="1"/>
</dbReference>
<evidence type="ECO:0000256" key="2">
    <source>
        <dbReference type="ARBA" id="ARBA00004240"/>
    </source>
</evidence>
<evidence type="ECO:0000313" key="10">
    <source>
        <dbReference type="EMBL" id="GAB1316537.1"/>
    </source>
</evidence>
<comment type="similarity">
    <text evidence="4">Belongs to the putative lipase ROG1 family.</text>
</comment>
<dbReference type="EMBL" id="BAAFSV010000003">
    <property type="protein sequence ID" value="GAB1316537.1"/>
    <property type="molecule type" value="Genomic_DNA"/>
</dbReference>
<dbReference type="InterPro" id="IPR007751">
    <property type="entry name" value="DUF676_lipase-like"/>
</dbReference>
<sequence>MPSGSHRHYDKKNLGLFTLPPPSPEWEQEHGKPTLDVVAVHGLNGDCIRSWTSESPTGTKTTWLNELLPYKLPNTRVMTFGYNASVLNNISIAGIREVARILLSQLRDKREDDGDSRRPIVFVAHSLGGIIIKQALRIANNERGSYGEIAESTRGIVFFGTPHRGADAAKWANMVAGITLSAFGTKPKTSFLRALKPNSRDLMDISEDFRSIATKYAITSFVEEDKFSGLGRVVVERHSAVMELVHEEAVMIGGNHSSMCKFDSDDVRFNSVWRSIRRVAQGPNLG</sequence>
<feature type="region of interest" description="Disordered" evidence="8">
    <location>
        <begin position="1"/>
        <end position="29"/>
    </location>
</feature>
<evidence type="ECO:0000256" key="5">
    <source>
        <dbReference type="ARBA" id="ARBA00022824"/>
    </source>
</evidence>
<evidence type="ECO:0000313" key="11">
    <source>
        <dbReference type="Proteomes" id="UP001628179"/>
    </source>
</evidence>
<evidence type="ECO:0000259" key="9">
    <source>
        <dbReference type="Pfam" id="PF05057"/>
    </source>
</evidence>